<protein>
    <submittedName>
        <fullName evidence="6">Ferredoxin family protein</fullName>
    </submittedName>
</protein>
<dbReference type="RefSeq" id="WP_345729171.1">
    <property type="nucleotide sequence ID" value="NZ_BAAAYN010000023.1"/>
</dbReference>
<evidence type="ECO:0000259" key="5">
    <source>
        <dbReference type="PROSITE" id="PS51379"/>
    </source>
</evidence>
<feature type="domain" description="4Fe-4S ferredoxin-type" evidence="5">
    <location>
        <begin position="1"/>
        <end position="30"/>
    </location>
</feature>
<keyword evidence="1" id="KW-0004">4Fe-4S</keyword>
<dbReference type="EMBL" id="BAAAYN010000023">
    <property type="protein sequence ID" value="GAA3388482.1"/>
    <property type="molecule type" value="Genomic_DNA"/>
</dbReference>
<dbReference type="PANTHER" id="PTHR43687:SF4">
    <property type="entry name" value="BLR5484 PROTEIN"/>
    <property type="match status" value="1"/>
</dbReference>
<keyword evidence="4" id="KW-0411">Iron-sulfur</keyword>
<sequence length="119" mass="12684">MIELVSESRCVTCDVCVAVCPTNVFDRGPDGIPVIARQGDCQTCFMCEAHCPADALFVAPLTHPVPEDSPLRDEAHLAEAGLLGSYRREIGWGRGRKPGARLAVGPELGRARITPAALS</sequence>
<evidence type="ECO:0000256" key="4">
    <source>
        <dbReference type="ARBA" id="ARBA00023014"/>
    </source>
</evidence>
<dbReference type="PROSITE" id="PS00198">
    <property type="entry name" value="4FE4S_FER_1"/>
    <property type="match status" value="2"/>
</dbReference>
<reference evidence="7" key="1">
    <citation type="journal article" date="2019" name="Int. J. Syst. Evol. Microbiol.">
        <title>The Global Catalogue of Microorganisms (GCM) 10K type strain sequencing project: providing services to taxonomists for standard genome sequencing and annotation.</title>
        <authorList>
            <consortium name="The Broad Institute Genomics Platform"/>
            <consortium name="The Broad Institute Genome Sequencing Center for Infectious Disease"/>
            <person name="Wu L."/>
            <person name="Ma J."/>
        </authorList>
    </citation>
    <scope>NUCLEOTIDE SEQUENCE [LARGE SCALE GENOMIC DNA]</scope>
    <source>
        <strain evidence="7">JCM 9458</strain>
    </source>
</reference>
<gene>
    <name evidence="6" type="ORF">GCM10020369_34850</name>
</gene>
<dbReference type="InterPro" id="IPR017900">
    <property type="entry name" value="4Fe4S_Fe_S_CS"/>
</dbReference>
<keyword evidence="7" id="KW-1185">Reference proteome</keyword>
<proteinExistence type="predicted"/>
<keyword evidence="3" id="KW-0408">Iron</keyword>
<dbReference type="Gene3D" id="3.30.70.20">
    <property type="match status" value="1"/>
</dbReference>
<dbReference type="Pfam" id="PF13237">
    <property type="entry name" value="Fer4_10"/>
    <property type="match status" value="1"/>
</dbReference>
<organism evidence="6 7">
    <name type="scientific">Cryptosporangium minutisporangium</name>
    <dbReference type="NCBI Taxonomy" id="113569"/>
    <lineage>
        <taxon>Bacteria</taxon>
        <taxon>Bacillati</taxon>
        <taxon>Actinomycetota</taxon>
        <taxon>Actinomycetes</taxon>
        <taxon>Cryptosporangiales</taxon>
        <taxon>Cryptosporangiaceae</taxon>
        <taxon>Cryptosporangium</taxon>
    </lineage>
</organism>
<dbReference type="InterPro" id="IPR017896">
    <property type="entry name" value="4Fe4S_Fe-S-bd"/>
</dbReference>
<evidence type="ECO:0000256" key="2">
    <source>
        <dbReference type="ARBA" id="ARBA00022723"/>
    </source>
</evidence>
<evidence type="ECO:0000313" key="6">
    <source>
        <dbReference type="EMBL" id="GAA3388482.1"/>
    </source>
</evidence>
<keyword evidence="2" id="KW-0479">Metal-binding</keyword>
<comment type="caution">
    <text evidence="6">The sequence shown here is derived from an EMBL/GenBank/DDBJ whole genome shotgun (WGS) entry which is preliminary data.</text>
</comment>
<name>A0ABP6SY90_9ACTN</name>
<evidence type="ECO:0000256" key="3">
    <source>
        <dbReference type="ARBA" id="ARBA00023004"/>
    </source>
</evidence>
<dbReference type="SUPFAM" id="SSF54862">
    <property type="entry name" value="4Fe-4S ferredoxins"/>
    <property type="match status" value="1"/>
</dbReference>
<dbReference type="InterPro" id="IPR050572">
    <property type="entry name" value="Fe-S_Ferredoxin"/>
</dbReference>
<dbReference type="PANTHER" id="PTHR43687">
    <property type="entry name" value="ADENYLYLSULFATE REDUCTASE, BETA SUBUNIT"/>
    <property type="match status" value="1"/>
</dbReference>
<evidence type="ECO:0000256" key="1">
    <source>
        <dbReference type="ARBA" id="ARBA00022485"/>
    </source>
</evidence>
<evidence type="ECO:0000313" key="7">
    <source>
        <dbReference type="Proteomes" id="UP001501676"/>
    </source>
</evidence>
<dbReference type="Proteomes" id="UP001501676">
    <property type="component" value="Unassembled WGS sequence"/>
</dbReference>
<feature type="domain" description="4Fe-4S ferredoxin-type" evidence="5">
    <location>
        <begin position="31"/>
        <end position="61"/>
    </location>
</feature>
<dbReference type="PROSITE" id="PS51379">
    <property type="entry name" value="4FE4S_FER_2"/>
    <property type="match status" value="2"/>
</dbReference>
<accession>A0ABP6SY90</accession>